<sequence>MRAALRRLAEPVTGICGTCNKPKDATNGMLCYKEFTPCQLQSAAKHGCRPCDFRHRIVQCLRLDPQKLVNFHWSEISVDDQTFQIFRIPESVRSVEHKEMETGHLLSDATSSDKTFTRIRSWLDDCRLNHAACKIDQVFLQESAQLSTYACLSHCWGKSQTPTRTLQATVKEYTTKGVPWETLSKTFQDAVDICRRLEIDYLWIDSLCIIQDNDEDWNEEAVKMGDIYAHAFLTIAATKSEDSSGGCYQDRDPAYANCFTIIEGSVYLRAQMPGLGYGYRRDACNGPLLDRAWVLQEMLLSACVIHFTNNEVVWQCSECQWSESGGNDVEYNPVPGRALMTSDRYRVDELWHELVTGYSGLQLSFEKDRLPALAAISQRAAQRRTTDDRFLAGLWMDSLLVDLLWAATYKGRLANRQTGCAVPSWSWVSVQSPVWWPGVHYGLLPCARVVTADVGAIGSPYLGQYWRAELVIEGPVIRTTLGNVPEKGSYGALTGRCWYPDFKFKVDGSFYGAADSPVILLVVAIEYGSHRISALVLRLKDGARTYERIGLLWMSFEARWWHVGARLSRSLRLEQVESYLSKLPREEVIIT</sequence>
<protein>
    <submittedName>
        <fullName evidence="1">HET-domain-containing protein</fullName>
    </submittedName>
</protein>
<evidence type="ECO:0000313" key="1">
    <source>
        <dbReference type="EMBL" id="KAI4861200.1"/>
    </source>
</evidence>
<proteinExistence type="predicted"/>
<evidence type="ECO:0000313" key="2">
    <source>
        <dbReference type="Proteomes" id="UP001497700"/>
    </source>
</evidence>
<gene>
    <name evidence="1" type="ORF">F4820DRAFT_74734</name>
</gene>
<dbReference type="EMBL" id="MU393559">
    <property type="protein sequence ID" value="KAI4861200.1"/>
    <property type="molecule type" value="Genomic_DNA"/>
</dbReference>
<accession>A0ACB9YQZ3</accession>
<organism evidence="1 2">
    <name type="scientific">Hypoxylon rubiginosum</name>
    <dbReference type="NCBI Taxonomy" id="110542"/>
    <lineage>
        <taxon>Eukaryota</taxon>
        <taxon>Fungi</taxon>
        <taxon>Dikarya</taxon>
        <taxon>Ascomycota</taxon>
        <taxon>Pezizomycotina</taxon>
        <taxon>Sordariomycetes</taxon>
        <taxon>Xylariomycetidae</taxon>
        <taxon>Xylariales</taxon>
        <taxon>Hypoxylaceae</taxon>
        <taxon>Hypoxylon</taxon>
    </lineage>
</organism>
<dbReference type="Proteomes" id="UP001497700">
    <property type="component" value="Unassembled WGS sequence"/>
</dbReference>
<comment type="caution">
    <text evidence="1">The sequence shown here is derived from an EMBL/GenBank/DDBJ whole genome shotgun (WGS) entry which is preliminary data.</text>
</comment>
<keyword evidence="2" id="KW-1185">Reference proteome</keyword>
<name>A0ACB9YQZ3_9PEZI</name>
<reference evidence="1 2" key="1">
    <citation type="journal article" date="2022" name="New Phytol.">
        <title>Ecological generalism drives hyperdiversity of secondary metabolite gene clusters in xylarialean endophytes.</title>
        <authorList>
            <person name="Franco M.E.E."/>
            <person name="Wisecaver J.H."/>
            <person name="Arnold A.E."/>
            <person name="Ju Y.M."/>
            <person name="Slot J.C."/>
            <person name="Ahrendt S."/>
            <person name="Moore L.P."/>
            <person name="Eastman K.E."/>
            <person name="Scott K."/>
            <person name="Konkel Z."/>
            <person name="Mondo S.J."/>
            <person name="Kuo A."/>
            <person name="Hayes R.D."/>
            <person name="Haridas S."/>
            <person name="Andreopoulos B."/>
            <person name="Riley R."/>
            <person name="LaButti K."/>
            <person name="Pangilinan J."/>
            <person name="Lipzen A."/>
            <person name="Amirebrahimi M."/>
            <person name="Yan J."/>
            <person name="Adam C."/>
            <person name="Keymanesh K."/>
            <person name="Ng V."/>
            <person name="Louie K."/>
            <person name="Northen T."/>
            <person name="Drula E."/>
            <person name="Henrissat B."/>
            <person name="Hsieh H.M."/>
            <person name="Youens-Clark K."/>
            <person name="Lutzoni F."/>
            <person name="Miadlikowska J."/>
            <person name="Eastwood D.C."/>
            <person name="Hamelin R.C."/>
            <person name="Grigoriev I.V."/>
            <person name="U'Ren J.M."/>
        </authorList>
    </citation>
    <scope>NUCLEOTIDE SEQUENCE [LARGE SCALE GENOMIC DNA]</scope>
    <source>
        <strain evidence="1 2">CBS 119005</strain>
    </source>
</reference>